<feature type="transmembrane region" description="Helical" evidence="5">
    <location>
        <begin position="51"/>
        <end position="69"/>
    </location>
</feature>
<dbReference type="AlphaFoldDB" id="A0A6C0DBY4"/>
<dbReference type="GO" id="GO:0005506">
    <property type="term" value="F:iron ion binding"/>
    <property type="evidence" value="ECO:0007669"/>
    <property type="project" value="InterPro"/>
</dbReference>
<keyword evidence="4 5" id="KW-0472">Membrane</keyword>
<sequence>MLSTIIFSTKFVIGIFSASTLTAFLVCFYNNIHFVNPKQNRYRFIKQSQKIYSTLSMVLGQTILVYSVLLNRMLDNKMHNISQSIYNITLYSIIAEFFYYLYHRAMHTEPYYKEYHSNHHQNIDIFPFDTFYIDKVDAMFLLGSIHTPILFIRFNYFELGLCLYLYITFAYLAHSDFFTKQHVNHHKLLICNYCILNPIYDVICRTYR</sequence>
<dbReference type="EMBL" id="MN739578">
    <property type="protein sequence ID" value="QHT14007.1"/>
    <property type="molecule type" value="Genomic_DNA"/>
</dbReference>
<feature type="transmembrane region" description="Helical" evidence="5">
    <location>
        <begin position="81"/>
        <end position="102"/>
    </location>
</feature>
<evidence type="ECO:0000313" key="7">
    <source>
        <dbReference type="EMBL" id="QHT14007.1"/>
    </source>
</evidence>
<dbReference type="GO" id="GO:0008610">
    <property type="term" value="P:lipid biosynthetic process"/>
    <property type="evidence" value="ECO:0007669"/>
    <property type="project" value="InterPro"/>
</dbReference>
<evidence type="ECO:0000256" key="3">
    <source>
        <dbReference type="ARBA" id="ARBA00022989"/>
    </source>
</evidence>
<evidence type="ECO:0000256" key="1">
    <source>
        <dbReference type="ARBA" id="ARBA00004370"/>
    </source>
</evidence>
<dbReference type="GO" id="GO:0016491">
    <property type="term" value="F:oxidoreductase activity"/>
    <property type="evidence" value="ECO:0007669"/>
    <property type="project" value="InterPro"/>
</dbReference>
<dbReference type="PANTHER" id="PTHR11863">
    <property type="entry name" value="STEROL DESATURASE"/>
    <property type="match status" value="1"/>
</dbReference>
<reference evidence="7" key="1">
    <citation type="journal article" date="2020" name="Nature">
        <title>Giant virus diversity and host interactions through global metagenomics.</title>
        <authorList>
            <person name="Schulz F."/>
            <person name="Roux S."/>
            <person name="Paez-Espino D."/>
            <person name="Jungbluth S."/>
            <person name="Walsh D.A."/>
            <person name="Denef V.J."/>
            <person name="McMahon K.D."/>
            <person name="Konstantinidis K.T."/>
            <person name="Eloe-Fadrosh E.A."/>
            <person name="Kyrpides N.C."/>
            <person name="Woyke T."/>
        </authorList>
    </citation>
    <scope>NUCLEOTIDE SEQUENCE</scope>
    <source>
        <strain evidence="7">GVMAG-M-3300023174-134</strain>
    </source>
</reference>
<evidence type="ECO:0000256" key="4">
    <source>
        <dbReference type="ARBA" id="ARBA00023136"/>
    </source>
</evidence>
<organism evidence="7">
    <name type="scientific">viral metagenome</name>
    <dbReference type="NCBI Taxonomy" id="1070528"/>
    <lineage>
        <taxon>unclassified sequences</taxon>
        <taxon>metagenomes</taxon>
        <taxon>organismal metagenomes</taxon>
    </lineage>
</organism>
<name>A0A6C0DBY4_9ZZZZ</name>
<keyword evidence="3 5" id="KW-1133">Transmembrane helix</keyword>
<dbReference type="InterPro" id="IPR006694">
    <property type="entry name" value="Fatty_acid_hydroxylase"/>
</dbReference>
<feature type="domain" description="Fatty acid hydroxylase" evidence="6">
    <location>
        <begin position="89"/>
        <end position="206"/>
    </location>
</feature>
<feature type="transmembrane region" description="Helical" evidence="5">
    <location>
        <begin position="154"/>
        <end position="173"/>
    </location>
</feature>
<protein>
    <recommendedName>
        <fullName evidence="6">Fatty acid hydroxylase domain-containing protein</fullName>
    </recommendedName>
</protein>
<comment type="subcellular location">
    <subcellularLocation>
        <location evidence="1">Membrane</location>
    </subcellularLocation>
</comment>
<proteinExistence type="predicted"/>
<keyword evidence="2 5" id="KW-0812">Transmembrane</keyword>
<dbReference type="Pfam" id="PF04116">
    <property type="entry name" value="FA_hydroxylase"/>
    <property type="match status" value="1"/>
</dbReference>
<evidence type="ECO:0000259" key="6">
    <source>
        <dbReference type="Pfam" id="PF04116"/>
    </source>
</evidence>
<evidence type="ECO:0000256" key="2">
    <source>
        <dbReference type="ARBA" id="ARBA00022692"/>
    </source>
</evidence>
<dbReference type="GO" id="GO:0016020">
    <property type="term" value="C:membrane"/>
    <property type="evidence" value="ECO:0007669"/>
    <property type="project" value="UniProtKB-SubCell"/>
</dbReference>
<accession>A0A6C0DBY4</accession>
<evidence type="ECO:0000256" key="5">
    <source>
        <dbReference type="SAM" id="Phobius"/>
    </source>
</evidence>
<dbReference type="InterPro" id="IPR050307">
    <property type="entry name" value="Sterol_Desaturase_Related"/>
</dbReference>
<feature type="transmembrane region" description="Helical" evidence="5">
    <location>
        <begin position="12"/>
        <end position="30"/>
    </location>
</feature>